<reference evidence="2 3" key="1">
    <citation type="submission" date="2024-04" db="EMBL/GenBank/DDBJ databases">
        <title>genome sequences of Mucor flavus KT1a and Helicostylum pulchrum KT1b strains isolated from the surface of a dry-aged beef.</title>
        <authorList>
            <person name="Toyotome T."/>
            <person name="Hosono M."/>
            <person name="Torimaru M."/>
            <person name="Fukuda K."/>
            <person name="Mikami N."/>
        </authorList>
    </citation>
    <scope>NUCLEOTIDE SEQUENCE [LARGE SCALE GENOMIC DNA]</scope>
    <source>
        <strain evidence="2 3">KT1a</strain>
    </source>
</reference>
<dbReference type="Pfam" id="PF16035">
    <property type="entry name" value="Chalcone_2"/>
    <property type="match status" value="1"/>
</dbReference>
<keyword evidence="3" id="KW-1185">Reference proteome</keyword>
<dbReference type="Gene3D" id="3.50.70.10">
    <property type="match status" value="1"/>
</dbReference>
<sequence length="276" mass="31551">MLRLSRTLTRLPVGTSRLVACRPLTTVAIAQKTMWSSTNKKLAWTTLGACLITASYLGLKQPAYAEEPGYVGTVEDPATNIVFPVFLNTDNEWKRLVGLGARFVSFLKVNVYVVGMYMRSEDIGALQKLWKNFDKSEFLKDNQMATEFLDQPYDVSIRIVPARNTNTQHLRDGFLRLLMQRMKEQDLTEEEERDVLQGIQEFKKNFSSMKVKKNSEFVFTKTKEGGLKMVYEDKHWGTVDNKWIAKNFLMSYLDPKAPSSEAALLDIADGLERLLK</sequence>
<name>A0ABP9Z0I9_9FUNG</name>
<dbReference type="SUPFAM" id="SSF54626">
    <property type="entry name" value="Chalcone isomerase"/>
    <property type="match status" value="1"/>
</dbReference>
<dbReference type="InterPro" id="IPR016089">
    <property type="entry name" value="Chalcone_isomerase_bundle_sf"/>
</dbReference>
<dbReference type="Proteomes" id="UP001473302">
    <property type="component" value="Unassembled WGS sequence"/>
</dbReference>
<dbReference type="InterPro" id="IPR036298">
    <property type="entry name" value="Chalcone_isomerase_sf"/>
</dbReference>
<evidence type="ECO:0000259" key="1">
    <source>
        <dbReference type="Pfam" id="PF16035"/>
    </source>
</evidence>
<comment type="caution">
    <text evidence="2">The sequence shown here is derived from an EMBL/GenBank/DDBJ whole genome shotgun (WGS) entry which is preliminary data.</text>
</comment>
<dbReference type="InterPro" id="IPR016088">
    <property type="entry name" value="Chalcone_isomerase_3-sand"/>
</dbReference>
<evidence type="ECO:0000313" key="2">
    <source>
        <dbReference type="EMBL" id="GAA5812636.1"/>
    </source>
</evidence>
<dbReference type="InterPro" id="IPR016087">
    <property type="entry name" value="Chalcone_isomerase"/>
</dbReference>
<dbReference type="Gene3D" id="1.10.890.20">
    <property type="match status" value="1"/>
</dbReference>
<dbReference type="PANTHER" id="PTHR47284">
    <property type="entry name" value="FATTY-ACID-BINDING PROTEIN 2"/>
    <property type="match status" value="1"/>
</dbReference>
<protein>
    <recommendedName>
        <fullName evidence="1">Chalcone isomerase domain-containing protein</fullName>
    </recommendedName>
</protein>
<dbReference type="PANTHER" id="PTHR47284:SF3">
    <property type="entry name" value="FATTY-ACID-BINDING PROTEIN 2"/>
    <property type="match status" value="1"/>
</dbReference>
<feature type="domain" description="Chalcone isomerase" evidence="1">
    <location>
        <begin position="95"/>
        <end position="263"/>
    </location>
</feature>
<evidence type="ECO:0000313" key="3">
    <source>
        <dbReference type="Proteomes" id="UP001473302"/>
    </source>
</evidence>
<accession>A0ABP9Z0I9</accession>
<proteinExistence type="predicted"/>
<dbReference type="EMBL" id="BAABUK010000013">
    <property type="protein sequence ID" value="GAA5812636.1"/>
    <property type="molecule type" value="Genomic_DNA"/>
</dbReference>
<organism evidence="2 3">
    <name type="scientific">Mucor flavus</name>
    <dbReference type="NCBI Taxonomy" id="439312"/>
    <lineage>
        <taxon>Eukaryota</taxon>
        <taxon>Fungi</taxon>
        <taxon>Fungi incertae sedis</taxon>
        <taxon>Mucoromycota</taxon>
        <taxon>Mucoromycotina</taxon>
        <taxon>Mucoromycetes</taxon>
        <taxon>Mucorales</taxon>
        <taxon>Mucorineae</taxon>
        <taxon>Mucoraceae</taxon>
        <taxon>Mucor</taxon>
    </lineage>
</organism>
<gene>
    <name evidence="2" type="ORF">MFLAVUS_006093</name>
</gene>